<evidence type="ECO:0000313" key="3">
    <source>
        <dbReference type="Proteomes" id="UP000260680"/>
    </source>
</evidence>
<protein>
    <recommendedName>
        <fullName evidence="4">Conjugal transfer protein TraX</fullName>
    </recommendedName>
</protein>
<evidence type="ECO:0008006" key="4">
    <source>
        <dbReference type="Google" id="ProtNLM"/>
    </source>
</evidence>
<accession>A0A3E2NDF3</accession>
<name>A0A3E2NDF3_9FIRM</name>
<dbReference type="InterPro" id="IPR008875">
    <property type="entry name" value="TraX"/>
</dbReference>
<keyword evidence="1" id="KW-0812">Transmembrane</keyword>
<organism evidence="2 3">
    <name type="scientific">Lacrimispora amygdalina</name>
    <dbReference type="NCBI Taxonomy" id="253257"/>
    <lineage>
        <taxon>Bacteria</taxon>
        <taxon>Bacillati</taxon>
        <taxon>Bacillota</taxon>
        <taxon>Clostridia</taxon>
        <taxon>Lachnospirales</taxon>
        <taxon>Lachnospiraceae</taxon>
        <taxon>Lacrimispora</taxon>
    </lineage>
</organism>
<reference evidence="2 3" key="1">
    <citation type="submission" date="2018-07" db="EMBL/GenBank/DDBJ databases">
        <title>New species, Clostridium PI-S10-A1B.</title>
        <authorList>
            <person name="Krishna G."/>
            <person name="Summeta K."/>
            <person name="Shikha S."/>
            <person name="Prabhu P.B."/>
            <person name="Suresh K."/>
        </authorList>
    </citation>
    <scope>NUCLEOTIDE SEQUENCE [LARGE SCALE GENOMIC DNA]</scope>
    <source>
        <strain evidence="2 3">PI-S10-A1B</strain>
    </source>
</reference>
<dbReference type="Pfam" id="PF05857">
    <property type="entry name" value="TraX"/>
    <property type="match status" value="1"/>
</dbReference>
<dbReference type="RefSeq" id="WP_117417097.1">
    <property type="nucleotide sequence ID" value="NZ_QOHO01000030.1"/>
</dbReference>
<dbReference type="Proteomes" id="UP000260680">
    <property type="component" value="Unassembled WGS sequence"/>
</dbReference>
<sequence>MTSTMLKILALIFIFLDHIAEFIPGVPIWLHWIGRVSAPIFFFCMVWGFNGTTSYLKI</sequence>
<proteinExistence type="predicted"/>
<comment type="caution">
    <text evidence="2">The sequence shown here is derived from an EMBL/GenBank/DDBJ whole genome shotgun (WGS) entry which is preliminary data.</text>
</comment>
<dbReference type="OrthoDB" id="9781069at2"/>
<keyword evidence="1" id="KW-1133">Transmembrane helix</keyword>
<dbReference type="EMBL" id="QOHO01000030">
    <property type="protein sequence ID" value="RFZ78921.1"/>
    <property type="molecule type" value="Genomic_DNA"/>
</dbReference>
<dbReference type="AlphaFoldDB" id="A0A3E2NDF3"/>
<feature type="transmembrane region" description="Helical" evidence="1">
    <location>
        <begin position="32"/>
        <end position="49"/>
    </location>
</feature>
<evidence type="ECO:0000256" key="1">
    <source>
        <dbReference type="SAM" id="Phobius"/>
    </source>
</evidence>
<evidence type="ECO:0000313" key="2">
    <source>
        <dbReference type="EMBL" id="RFZ78921.1"/>
    </source>
</evidence>
<gene>
    <name evidence="2" type="ORF">DS742_11235</name>
</gene>
<keyword evidence="1" id="KW-0472">Membrane</keyword>